<feature type="domain" description="Fatty acid desaturase" evidence="3">
    <location>
        <begin position="91"/>
        <end position="382"/>
    </location>
</feature>
<feature type="compositionally biased region" description="Polar residues" evidence="1">
    <location>
        <begin position="1"/>
        <end position="17"/>
    </location>
</feature>
<gene>
    <name evidence="4" type="ORF">PPSIR1_22074</name>
</gene>
<dbReference type="PANTHER" id="PTHR19353">
    <property type="entry name" value="FATTY ACID DESATURASE 2"/>
    <property type="match status" value="1"/>
</dbReference>
<name>A6FXR2_9BACT</name>
<feature type="transmembrane region" description="Helical" evidence="2">
    <location>
        <begin position="251"/>
        <end position="276"/>
    </location>
</feature>
<dbReference type="RefSeq" id="WP_006969261.1">
    <property type="nucleotide sequence ID" value="NZ_ABCS01000002.1"/>
</dbReference>
<keyword evidence="2" id="KW-0472">Membrane</keyword>
<protein>
    <recommendedName>
        <fullName evidence="3">Fatty acid desaturase domain-containing protein</fullName>
    </recommendedName>
</protein>
<dbReference type="PANTHER" id="PTHR19353:SF84">
    <property type="entry name" value="ACYL-COA DELTA-9-DESATURASE, DESB"/>
    <property type="match status" value="1"/>
</dbReference>
<dbReference type="STRING" id="391625.PPSIR1_22074"/>
<feature type="transmembrane region" description="Helical" evidence="2">
    <location>
        <begin position="189"/>
        <end position="208"/>
    </location>
</feature>
<evidence type="ECO:0000313" key="4">
    <source>
        <dbReference type="EMBL" id="EDM81650.1"/>
    </source>
</evidence>
<sequence length="412" mass="46013">MNPEASQTGHESSQTAFSAHFAHEPEQAKEPAWSNDAERYRSFGQAIEGLRREAQAKVGTEDLNRIKRFDAFSRMLEAVGRGLIAAGPGVLGFVVGSLALAAYKQLQFMEIGHTVLHGAFNRVEGAGRYHSKRFRWQVPIDEPSWLRGHNGRHHGLTNVAGHDADIHFGPIRLTEDTPHRARNYFQVPFMFLVLFPHFTSLMNLHFAGVSDAVSGNGRGGFDFLEDDSKTSKRDAYWRAMRKFLPYYAREYLLAPVLCTLVGALLLGPAAIPLLLLRSLLGTFVSERIRDVYSALTIICGHVGEETATFPEGTRPACKGERYAMQVEAANNYEVSHVLSLLCGALDLQIEHHLFPTLPTNRLRELAPRVRAAAEAHGIRYRSESWPRTAWKAFVEVHRLSRPLPGEQHGASQ</sequence>
<keyword evidence="2" id="KW-1133">Transmembrane helix</keyword>
<accession>A6FXR2</accession>
<evidence type="ECO:0000259" key="3">
    <source>
        <dbReference type="Pfam" id="PF00487"/>
    </source>
</evidence>
<dbReference type="GO" id="GO:0016020">
    <property type="term" value="C:membrane"/>
    <property type="evidence" value="ECO:0007669"/>
    <property type="project" value="TreeGrafter"/>
</dbReference>
<dbReference type="InterPro" id="IPR005804">
    <property type="entry name" value="FA_desaturase_dom"/>
</dbReference>
<feature type="transmembrane region" description="Helical" evidence="2">
    <location>
        <begin position="83"/>
        <end position="103"/>
    </location>
</feature>
<keyword evidence="2" id="KW-0812">Transmembrane</keyword>
<dbReference type="AlphaFoldDB" id="A6FXR2"/>
<feature type="region of interest" description="Disordered" evidence="1">
    <location>
        <begin position="1"/>
        <end position="34"/>
    </location>
</feature>
<dbReference type="GO" id="GO:0016717">
    <property type="term" value="F:oxidoreductase activity, acting on paired donors, with oxidation of a pair of donors resulting in the reduction of molecular oxygen to two molecules of water"/>
    <property type="evidence" value="ECO:0007669"/>
    <property type="project" value="TreeGrafter"/>
</dbReference>
<reference evidence="4 5" key="1">
    <citation type="submission" date="2007-06" db="EMBL/GenBank/DDBJ databases">
        <authorList>
            <person name="Shimkets L."/>
            <person name="Ferriera S."/>
            <person name="Johnson J."/>
            <person name="Kravitz S."/>
            <person name="Beeson K."/>
            <person name="Sutton G."/>
            <person name="Rogers Y.-H."/>
            <person name="Friedman R."/>
            <person name="Frazier M."/>
            <person name="Venter J.C."/>
        </authorList>
    </citation>
    <scope>NUCLEOTIDE SEQUENCE [LARGE SCALE GENOMIC DNA]</scope>
    <source>
        <strain evidence="4 5">SIR-1</strain>
    </source>
</reference>
<dbReference type="Pfam" id="PF00487">
    <property type="entry name" value="FA_desaturase"/>
    <property type="match status" value="1"/>
</dbReference>
<organism evidence="4 5">
    <name type="scientific">Plesiocystis pacifica SIR-1</name>
    <dbReference type="NCBI Taxonomy" id="391625"/>
    <lineage>
        <taxon>Bacteria</taxon>
        <taxon>Pseudomonadati</taxon>
        <taxon>Myxococcota</taxon>
        <taxon>Polyangia</taxon>
        <taxon>Nannocystales</taxon>
        <taxon>Nannocystaceae</taxon>
        <taxon>Plesiocystis</taxon>
    </lineage>
</organism>
<dbReference type="Proteomes" id="UP000005801">
    <property type="component" value="Unassembled WGS sequence"/>
</dbReference>
<evidence type="ECO:0000256" key="1">
    <source>
        <dbReference type="SAM" id="MobiDB-lite"/>
    </source>
</evidence>
<proteinExistence type="predicted"/>
<keyword evidence="5" id="KW-1185">Reference proteome</keyword>
<evidence type="ECO:0000256" key="2">
    <source>
        <dbReference type="SAM" id="Phobius"/>
    </source>
</evidence>
<dbReference type="GO" id="GO:0006629">
    <property type="term" value="P:lipid metabolic process"/>
    <property type="evidence" value="ECO:0007669"/>
    <property type="project" value="InterPro"/>
</dbReference>
<dbReference type="InterPro" id="IPR012171">
    <property type="entry name" value="Fatty_acid_desaturase"/>
</dbReference>
<evidence type="ECO:0000313" key="5">
    <source>
        <dbReference type="Proteomes" id="UP000005801"/>
    </source>
</evidence>
<dbReference type="EMBL" id="ABCS01000002">
    <property type="protein sequence ID" value="EDM81650.1"/>
    <property type="molecule type" value="Genomic_DNA"/>
</dbReference>
<comment type="caution">
    <text evidence="4">The sequence shown here is derived from an EMBL/GenBank/DDBJ whole genome shotgun (WGS) entry which is preliminary data.</text>
</comment>
<dbReference type="eggNOG" id="COG3239">
    <property type="taxonomic scope" value="Bacteria"/>
</dbReference>
<dbReference type="OrthoDB" id="104711at2"/>